<reference evidence="1 2" key="2">
    <citation type="journal article" date="2016" name="Int. J. Syst. Evol. Microbiol.">
        <title>Bacillus gobiensis sp. nov., isolated from a soil sample.</title>
        <authorList>
            <person name="Liu B."/>
            <person name="Liu G.H."/>
            <person name="Cetin S."/>
            <person name="Schumann P."/>
            <person name="Pan Z.Z."/>
            <person name="Chen Q.Q."/>
        </authorList>
    </citation>
    <scope>NUCLEOTIDE SEQUENCE [LARGE SCALE GENOMIC DNA]</scope>
    <source>
        <strain evidence="1 2">FJAT-4402</strain>
    </source>
</reference>
<accession>A0A0M4FSF5</accession>
<proteinExistence type="predicted"/>
<evidence type="ECO:0008006" key="3">
    <source>
        <dbReference type="Google" id="ProtNLM"/>
    </source>
</evidence>
<evidence type="ECO:0000313" key="2">
    <source>
        <dbReference type="Proteomes" id="UP000067625"/>
    </source>
</evidence>
<dbReference type="RefSeq" id="WP_053604507.1">
    <property type="nucleotide sequence ID" value="NZ_CP012600.1"/>
</dbReference>
<dbReference type="STRING" id="1441095.AM592_14750"/>
<gene>
    <name evidence="1" type="ORF">AM592_14750</name>
</gene>
<dbReference type="AlphaFoldDB" id="A0A0M4FSF5"/>
<dbReference type="PATRIC" id="fig|1441095.3.peg.3256"/>
<sequence length="139" mass="16218">MKTFKLIDLAIEERVDGTETHKEIHIDQGLVINQEESDNHWLLECVISNDQRDTFEKYLDKNEEFNIWVTITKKTNHPAHLLVTAKNIITLDKGVSILLDGRMVSNRFKQESEGILEELLEEGYTGQELLENFRKNLYS</sequence>
<reference evidence="2" key="1">
    <citation type="submission" date="2015-08" db="EMBL/GenBank/DDBJ databases">
        <title>Genome sequencing project for genomic taxonomy and phylogenomics of Bacillus-like bacteria.</title>
        <authorList>
            <person name="Liu B."/>
            <person name="Wang J."/>
            <person name="Zhu Y."/>
            <person name="Liu G."/>
            <person name="Chen Q."/>
            <person name="Chen Z."/>
            <person name="Lan J."/>
            <person name="Che J."/>
            <person name="Ge C."/>
            <person name="Shi H."/>
            <person name="Pan Z."/>
            <person name="Liu X."/>
        </authorList>
    </citation>
    <scope>NUCLEOTIDE SEQUENCE [LARGE SCALE GENOMIC DNA]</scope>
    <source>
        <strain evidence="2">FJAT-4402</strain>
    </source>
</reference>
<dbReference type="Pfam" id="PF14183">
    <property type="entry name" value="YwpF"/>
    <property type="match status" value="1"/>
</dbReference>
<dbReference type="Proteomes" id="UP000067625">
    <property type="component" value="Chromosome"/>
</dbReference>
<dbReference type="InterPro" id="IPR025573">
    <property type="entry name" value="YwpF"/>
</dbReference>
<dbReference type="OrthoDB" id="2427395at2"/>
<keyword evidence="2" id="KW-1185">Reference proteome</keyword>
<protein>
    <recommendedName>
        <fullName evidence="3">YwpF-like protein</fullName>
    </recommendedName>
</protein>
<name>A0A0M4FSF5_9BACI</name>
<evidence type="ECO:0000313" key="1">
    <source>
        <dbReference type="EMBL" id="ALC82698.1"/>
    </source>
</evidence>
<organism evidence="1 2">
    <name type="scientific">Bacillus gobiensis</name>
    <dbReference type="NCBI Taxonomy" id="1441095"/>
    <lineage>
        <taxon>Bacteria</taxon>
        <taxon>Bacillati</taxon>
        <taxon>Bacillota</taxon>
        <taxon>Bacilli</taxon>
        <taxon>Bacillales</taxon>
        <taxon>Bacillaceae</taxon>
        <taxon>Bacillus</taxon>
    </lineage>
</organism>
<dbReference type="EMBL" id="CP012600">
    <property type="protein sequence ID" value="ALC82698.1"/>
    <property type="molecule type" value="Genomic_DNA"/>
</dbReference>